<evidence type="ECO:0000259" key="9">
    <source>
        <dbReference type="Pfam" id="PF00551"/>
    </source>
</evidence>
<dbReference type="GO" id="GO:0005829">
    <property type="term" value="C:cytosol"/>
    <property type="evidence" value="ECO:0007669"/>
    <property type="project" value="TreeGrafter"/>
</dbReference>
<dbReference type="Pfam" id="PF00551">
    <property type="entry name" value="Formyl_trans_N"/>
    <property type="match status" value="1"/>
</dbReference>
<gene>
    <name evidence="10" type="ORF">N7U66_12980</name>
</gene>
<dbReference type="Gene3D" id="3.40.50.170">
    <property type="entry name" value="Formyl transferase, N-terminal domain"/>
    <property type="match status" value="1"/>
</dbReference>
<reference evidence="10" key="1">
    <citation type="submission" date="2022-11" db="EMBL/GenBank/DDBJ databases">
        <title>Lacinutrix neustonica HL-RS19T sp. nov., isolated from the surface microlayer sample of brackish Lake Shihwa.</title>
        <authorList>
            <person name="Choi J.Y."/>
            <person name="Hwang C.Y."/>
        </authorList>
    </citation>
    <scope>NUCLEOTIDE SEQUENCE</scope>
    <source>
        <strain evidence="10">HL-RS19</strain>
    </source>
</reference>
<feature type="domain" description="Formyl transferase N-terminal" evidence="9">
    <location>
        <begin position="112"/>
        <end position="226"/>
    </location>
</feature>
<dbReference type="InterPro" id="IPR036477">
    <property type="entry name" value="Formyl_transf_N_sf"/>
</dbReference>
<dbReference type="InterPro" id="IPR001555">
    <property type="entry name" value="GART_AS"/>
</dbReference>
<evidence type="ECO:0000313" key="11">
    <source>
        <dbReference type="Proteomes" id="UP001164705"/>
    </source>
</evidence>
<evidence type="ECO:0000256" key="6">
    <source>
        <dbReference type="ARBA" id="ARBA00041324"/>
    </source>
</evidence>
<dbReference type="PROSITE" id="PS00373">
    <property type="entry name" value="GART"/>
    <property type="match status" value="1"/>
</dbReference>
<dbReference type="Proteomes" id="UP001164705">
    <property type="component" value="Chromosome"/>
</dbReference>
<proteinExistence type="inferred from homology"/>
<evidence type="ECO:0000256" key="5">
    <source>
        <dbReference type="ARBA" id="ARBA00038440"/>
    </source>
</evidence>
<keyword evidence="11" id="KW-1185">Reference proteome</keyword>
<evidence type="ECO:0000256" key="1">
    <source>
        <dbReference type="ARBA" id="ARBA00005054"/>
    </source>
</evidence>
<keyword evidence="3" id="KW-0808">Transferase</keyword>
<name>A0A9E8SCW1_9FLAO</name>
<evidence type="ECO:0000313" key="10">
    <source>
        <dbReference type="EMBL" id="WAC01082.1"/>
    </source>
</evidence>
<dbReference type="GO" id="GO:0004644">
    <property type="term" value="F:phosphoribosylglycinamide formyltransferase activity"/>
    <property type="evidence" value="ECO:0007669"/>
    <property type="project" value="UniProtKB-EC"/>
</dbReference>
<sequence length="267" mass="31046">MRDRKRIAVFSPNPKSLYTTSVCELLLRNDIIIEDVFVKKFTISRFQKEFSRDGFRLIKKIWNKLILQEKAYNGFTHVENIISFREKEKIKLNNVKELKKKGIGVHFVNDLNDISVEKILRAKKVDAVVFTGGGLIRENIIKNAGAGVFNCHMGKLPEYRGMDVVEWPLFKKDFNNLGFTVHFMDKGVDTGDILEVVSVEIHKEDDSIKTLRARFEPLMTKNYVKTITAFLNGEIEPKKQLLDDGKQYYIIDEYMKEIADQNLKSYR</sequence>
<dbReference type="PANTHER" id="PTHR43369:SF2">
    <property type="entry name" value="PHOSPHORIBOSYLGLYCINAMIDE FORMYLTRANSFERASE"/>
    <property type="match status" value="1"/>
</dbReference>
<organism evidence="10 11">
    <name type="scientific">Lacinutrix neustonica</name>
    <dbReference type="NCBI Taxonomy" id="2980107"/>
    <lineage>
        <taxon>Bacteria</taxon>
        <taxon>Pseudomonadati</taxon>
        <taxon>Bacteroidota</taxon>
        <taxon>Flavobacteriia</taxon>
        <taxon>Flavobacteriales</taxon>
        <taxon>Flavobacteriaceae</taxon>
        <taxon>Lacinutrix</taxon>
    </lineage>
</organism>
<dbReference type="PANTHER" id="PTHR43369">
    <property type="entry name" value="PHOSPHORIBOSYLGLYCINAMIDE FORMYLTRANSFERASE"/>
    <property type="match status" value="1"/>
</dbReference>
<accession>A0A9E8SCW1</accession>
<comment type="catalytic activity">
    <reaction evidence="8">
        <text>N(1)-(5-phospho-beta-D-ribosyl)glycinamide + (6R)-10-formyltetrahydrofolate = N(2)-formyl-N(1)-(5-phospho-beta-D-ribosyl)glycinamide + (6S)-5,6,7,8-tetrahydrofolate + H(+)</text>
        <dbReference type="Rhea" id="RHEA:15053"/>
        <dbReference type="ChEBI" id="CHEBI:15378"/>
        <dbReference type="ChEBI" id="CHEBI:57453"/>
        <dbReference type="ChEBI" id="CHEBI:143788"/>
        <dbReference type="ChEBI" id="CHEBI:147286"/>
        <dbReference type="ChEBI" id="CHEBI:195366"/>
        <dbReference type="EC" id="2.1.2.2"/>
    </reaction>
</comment>
<evidence type="ECO:0000256" key="2">
    <source>
        <dbReference type="ARBA" id="ARBA00012254"/>
    </source>
</evidence>
<evidence type="ECO:0000256" key="8">
    <source>
        <dbReference type="ARBA" id="ARBA00047664"/>
    </source>
</evidence>
<evidence type="ECO:0000256" key="3">
    <source>
        <dbReference type="ARBA" id="ARBA00022679"/>
    </source>
</evidence>
<dbReference type="AlphaFoldDB" id="A0A9E8SCW1"/>
<comment type="pathway">
    <text evidence="1">Purine metabolism; IMP biosynthesis via de novo pathway; N(2)-formyl-N(1)-(5-phospho-D-ribosyl)glycinamide from N(1)-(5-phospho-D-ribosyl)glycinamide (10-formyl THF route): step 1/1.</text>
</comment>
<dbReference type="InterPro" id="IPR002376">
    <property type="entry name" value="Formyl_transf_N"/>
</dbReference>
<dbReference type="KEGG" id="lnu:N7U66_12980"/>
<evidence type="ECO:0000256" key="7">
    <source>
        <dbReference type="ARBA" id="ARBA00041682"/>
    </source>
</evidence>
<dbReference type="RefSeq" id="WP_267675649.1">
    <property type="nucleotide sequence ID" value="NZ_CP113088.1"/>
</dbReference>
<keyword evidence="4" id="KW-0658">Purine biosynthesis</keyword>
<protein>
    <recommendedName>
        <fullName evidence="2">phosphoribosylglycinamide formyltransferase 1</fullName>
        <ecNumber evidence="2">2.1.2.2</ecNumber>
    </recommendedName>
    <alternativeName>
        <fullName evidence="7">5'-phosphoribosylglycinamide transformylase</fullName>
    </alternativeName>
    <alternativeName>
        <fullName evidence="6">GAR transformylase</fullName>
    </alternativeName>
</protein>
<dbReference type="GO" id="GO:0006189">
    <property type="term" value="P:'de novo' IMP biosynthetic process"/>
    <property type="evidence" value="ECO:0007669"/>
    <property type="project" value="TreeGrafter"/>
</dbReference>
<dbReference type="SUPFAM" id="SSF53328">
    <property type="entry name" value="Formyltransferase"/>
    <property type="match status" value="1"/>
</dbReference>
<evidence type="ECO:0000256" key="4">
    <source>
        <dbReference type="ARBA" id="ARBA00022755"/>
    </source>
</evidence>
<dbReference type="EMBL" id="CP113088">
    <property type="protein sequence ID" value="WAC01082.1"/>
    <property type="molecule type" value="Genomic_DNA"/>
</dbReference>
<comment type="similarity">
    <text evidence="5">Belongs to the GART family.</text>
</comment>
<dbReference type="EC" id="2.1.2.2" evidence="2"/>